<dbReference type="Gene3D" id="1.10.10.10">
    <property type="entry name" value="Winged helix-like DNA-binding domain superfamily/Winged helix DNA-binding domain"/>
    <property type="match status" value="1"/>
</dbReference>
<evidence type="ECO:0000256" key="1">
    <source>
        <dbReference type="SAM" id="MobiDB-lite"/>
    </source>
</evidence>
<dbReference type="AlphaFoldDB" id="A0A165RFU9"/>
<dbReference type="PANTHER" id="PTHR43712:SF2">
    <property type="entry name" value="O-METHYLTRANSFERASE CICE"/>
    <property type="match status" value="1"/>
</dbReference>
<dbReference type="EMBL" id="KV429050">
    <property type="protein sequence ID" value="KZT70696.1"/>
    <property type="molecule type" value="Genomic_DNA"/>
</dbReference>
<dbReference type="InterPro" id="IPR036388">
    <property type="entry name" value="WH-like_DNA-bd_sf"/>
</dbReference>
<feature type="region of interest" description="Disordered" evidence="1">
    <location>
        <begin position="690"/>
        <end position="736"/>
    </location>
</feature>
<feature type="compositionally biased region" description="Low complexity" evidence="1">
    <location>
        <begin position="162"/>
        <end position="176"/>
    </location>
</feature>
<sequence>MTFATLRALHAIIGDALDDIENVFRDASAAADPYDALRSPISPSPSPVSYPTSPTTPYSPYSPAPSFSQPGLYLPSPSQLSPTDSRLDSRPSSPAPSFGSSSLSSYSGTGTCSSRASSRIEERYDIEAPSSKGIVVQRMNDAQPDLNKLVANTPPASPVIFTTAAHTPQPRTTTPARPHRKRSNTVTSASNALRRVSNLLGVTSRHGNSSNPPSSHPSPANISSATTTPAPPTPDPAVTPTSTPARVALRPCGGSALDSPPAENPMSPIAFASPTSPPYVSAATPVRKRTGSVTASVSALTRACTAATSLNDSPVTPGGSGASSSWRGSREYPTGEAKNSPSPIRFAPNPNVPPALMSPQTPTSARTLVGQREGFSEMDSPRTPTSSAKDKRRPTPLALLPSLTPTRARVVMGGHEDEGDGKHGQQLPTPASLFSVPIQSPASTTSPAVSVPHTPGRSALPGMGFISSSEVSLSAVGSTPRSSVGRNVPALEAAWEEPASVLYGPHATARKMSVASISVPTPPPSGRMPGGRITPPELDWPSLDEAYYPTQQEEQHSQESKGKANANASSGSPHTPGGPRSRVSPGAKVNTPQGNLGSGDDVAARAKREVEEQLAASPAVLAAVSKLVAACGQICASVQRPFLTVCDAAMGYHLPACMRLLEEAHIPEILREAGPKGMHVRDIARRIGEVRRTGRETSAGPPAEHAKDEPSGGRENRGSGEEQGESGKSHEDKGDCGEVEFGVDPALLSHVLRLLATHHITREVRPDVFANNRISSAVDSGRSPDELMDAPETKYEGTNGIAAFVGLCTDELFKSAAYLADCYLPAVQQESAMGVDSPRTSVVQAEEQRTQPQRLSKDSPGKDPSLGRLHAGQSTSSHASLADLALGTKKSSMSLDGRSVTQVEVDQAQRLQATPSLEGPPQTEGSEKVVFDKRLMHAPFNVAFRTNAPYFEWLENKKNAFRFNRFGRAMTGTSAWEIPGAIIGGFPWHSLPQDSVVVDVGGGIGSTSMLLAHAFPHLRFLVQDRPQVATMGEAAWRDRCPQFLETGRAAFQGHDFFAPQPVWPSILRDTPDGEVTPAVFLLRVITHDWPDLYVTR</sequence>
<dbReference type="STRING" id="1314783.A0A165RFU9"/>
<evidence type="ECO:0000313" key="3">
    <source>
        <dbReference type="Proteomes" id="UP000076727"/>
    </source>
</evidence>
<gene>
    <name evidence="2" type="ORF">DAEQUDRAFT_183861</name>
</gene>
<dbReference type="InterPro" id="IPR029063">
    <property type="entry name" value="SAM-dependent_MTases_sf"/>
</dbReference>
<evidence type="ECO:0000313" key="2">
    <source>
        <dbReference type="EMBL" id="KZT70696.1"/>
    </source>
</evidence>
<dbReference type="Proteomes" id="UP000076727">
    <property type="component" value="Unassembled WGS sequence"/>
</dbReference>
<reference evidence="2 3" key="1">
    <citation type="journal article" date="2016" name="Mol. Biol. Evol.">
        <title>Comparative Genomics of Early-Diverging Mushroom-Forming Fungi Provides Insights into the Origins of Lignocellulose Decay Capabilities.</title>
        <authorList>
            <person name="Nagy L.G."/>
            <person name="Riley R."/>
            <person name="Tritt A."/>
            <person name="Adam C."/>
            <person name="Daum C."/>
            <person name="Floudas D."/>
            <person name="Sun H."/>
            <person name="Yadav J.S."/>
            <person name="Pangilinan J."/>
            <person name="Larsson K.H."/>
            <person name="Matsuura K."/>
            <person name="Barry K."/>
            <person name="Labutti K."/>
            <person name="Kuo R."/>
            <person name="Ohm R.A."/>
            <person name="Bhattacharya S.S."/>
            <person name="Shirouzu T."/>
            <person name="Yoshinaga Y."/>
            <person name="Martin F.M."/>
            <person name="Grigoriev I.V."/>
            <person name="Hibbett D.S."/>
        </authorList>
    </citation>
    <scope>NUCLEOTIDE SEQUENCE [LARGE SCALE GENOMIC DNA]</scope>
    <source>
        <strain evidence="2 3">L-15889</strain>
    </source>
</reference>
<dbReference type="SUPFAM" id="SSF53335">
    <property type="entry name" value="S-adenosyl-L-methionine-dependent methyltransferases"/>
    <property type="match status" value="1"/>
</dbReference>
<feature type="compositionally biased region" description="Low complexity" evidence="1">
    <location>
        <begin position="90"/>
        <end position="114"/>
    </location>
</feature>
<feature type="region of interest" description="Disordered" evidence="1">
    <location>
        <begin position="35"/>
        <end position="125"/>
    </location>
</feature>
<feature type="region of interest" description="Disordered" evidence="1">
    <location>
        <begin position="514"/>
        <end position="605"/>
    </location>
</feature>
<dbReference type="Gene3D" id="3.40.50.150">
    <property type="entry name" value="Vaccinia Virus protein VP39"/>
    <property type="match status" value="1"/>
</dbReference>
<feature type="compositionally biased region" description="Low complexity" evidence="1">
    <location>
        <begin position="208"/>
        <end position="228"/>
    </location>
</feature>
<feature type="region of interest" description="Disordered" evidence="1">
    <location>
        <begin position="309"/>
        <end position="399"/>
    </location>
</feature>
<organism evidence="2 3">
    <name type="scientific">Daedalea quercina L-15889</name>
    <dbReference type="NCBI Taxonomy" id="1314783"/>
    <lineage>
        <taxon>Eukaryota</taxon>
        <taxon>Fungi</taxon>
        <taxon>Dikarya</taxon>
        <taxon>Basidiomycota</taxon>
        <taxon>Agaricomycotina</taxon>
        <taxon>Agaricomycetes</taxon>
        <taxon>Polyporales</taxon>
        <taxon>Fomitopsis</taxon>
    </lineage>
</organism>
<feature type="region of interest" description="Disordered" evidence="1">
    <location>
        <begin position="834"/>
        <end position="878"/>
    </location>
</feature>
<name>A0A165RFU9_9APHY</name>
<feature type="region of interest" description="Disordered" evidence="1">
    <location>
        <begin position="160"/>
        <end position="270"/>
    </location>
</feature>
<accession>A0A165RFU9</accession>
<dbReference type="OrthoDB" id="2410195at2759"/>
<proteinExistence type="predicted"/>
<protein>
    <recommendedName>
        <fullName evidence="4">O-methyltransferase domain-containing protein</fullName>
    </recommendedName>
</protein>
<keyword evidence="3" id="KW-1185">Reference proteome</keyword>
<feature type="compositionally biased region" description="Basic and acidic residues" evidence="1">
    <location>
        <begin position="704"/>
        <end position="736"/>
    </location>
</feature>
<feature type="compositionally biased region" description="Basic and acidic residues" evidence="1">
    <location>
        <begin position="553"/>
        <end position="562"/>
    </location>
</feature>
<evidence type="ECO:0008006" key="4">
    <source>
        <dbReference type="Google" id="ProtNLM"/>
    </source>
</evidence>
<feature type="compositionally biased region" description="Low complexity" evidence="1">
    <location>
        <begin position="49"/>
        <end position="68"/>
    </location>
</feature>
<dbReference type="PANTHER" id="PTHR43712">
    <property type="entry name" value="PUTATIVE (AFU_ORTHOLOGUE AFUA_4G14580)-RELATED"/>
    <property type="match status" value="1"/>
</dbReference>